<reference evidence="7 8" key="1">
    <citation type="journal article" date="2016" name="Front. Microbiol.">
        <title>Genomic Resource of Rice Seed Associated Bacteria.</title>
        <authorList>
            <person name="Midha S."/>
            <person name="Bansal K."/>
            <person name="Sharma S."/>
            <person name="Kumar N."/>
            <person name="Patil P.P."/>
            <person name="Chaudhry V."/>
            <person name="Patil P.B."/>
        </authorList>
    </citation>
    <scope>NUCLEOTIDE SEQUENCE [LARGE SCALE GENOMIC DNA]</scope>
    <source>
        <strain evidence="7 8">RSA3</strain>
    </source>
</reference>
<comment type="caution">
    <text evidence="7">The sequence shown here is derived from an EMBL/GenBank/DDBJ whole genome shotgun (WGS) entry which is preliminary data.</text>
</comment>
<gene>
    <name evidence="7" type="ORF">RSA3_06865</name>
</gene>
<dbReference type="EMBL" id="LDRV01000038">
    <property type="protein sequence ID" value="KTS12982.1"/>
    <property type="molecule type" value="Genomic_DNA"/>
</dbReference>
<feature type="transmembrane region" description="Helical" evidence="5">
    <location>
        <begin position="44"/>
        <end position="62"/>
    </location>
</feature>
<sequence>MPVLTTLPSLLLLVVLGVSGVSKLFDLGSAATTMRALRLGALPARPTVAAAASAELAVALGLAFGTRELFSGAAVASLVVTLAFLTVAVHAQQQHSTDECGCFGRVASTRVGPWMTARNVALTVLAAATVAGSIVDPPSIALLPRTFGDPASMLALAVTGAAVAVIGASFRPDSATATAAAELPLLTPDGTVVVPRQRALRGRAQLLLFVRRGCAPCEALIERATTDLAELDAIDVRLIAAVGDDQRPATDEPIHTDLSGRFAESLGVPPERPAGILLTTTGDRLLPFAVGAEETNLLIDTVVAALREQRLD</sequence>
<dbReference type="PATRIC" id="fig|2033.7.peg.1980"/>
<keyword evidence="4 5" id="KW-0472">Membrane</keyword>
<evidence type="ECO:0000256" key="1">
    <source>
        <dbReference type="ARBA" id="ARBA00004141"/>
    </source>
</evidence>
<dbReference type="InterPro" id="IPR009908">
    <property type="entry name" value="Methylamine_util_MauE"/>
</dbReference>
<dbReference type="Proteomes" id="UP000072189">
    <property type="component" value="Unassembled WGS sequence"/>
</dbReference>
<dbReference type="Pfam" id="PF07291">
    <property type="entry name" value="MauE"/>
    <property type="match status" value="1"/>
</dbReference>
<feature type="transmembrane region" description="Helical" evidence="5">
    <location>
        <begin position="69"/>
        <end position="91"/>
    </location>
</feature>
<dbReference type="GO" id="GO:0016020">
    <property type="term" value="C:membrane"/>
    <property type="evidence" value="ECO:0007669"/>
    <property type="project" value="UniProtKB-SubCell"/>
</dbReference>
<feature type="domain" description="Methylamine utilisation protein MauE" evidence="6">
    <location>
        <begin position="2"/>
        <end position="130"/>
    </location>
</feature>
<accession>A0A147F8R7</accession>
<keyword evidence="3 5" id="KW-1133">Transmembrane helix</keyword>
<evidence type="ECO:0000256" key="3">
    <source>
        <dbReference type="ARBA" id="ARBA00022989"/>
    </source>
</evidence>
<evidence type="ECO:0000313" key="7">
    <source>
        <dbReference type="EMBL" id="KTS12982.1"/>
    </source>
</evidence>
<keyword evidence="2 5" id="KW-0812">Transmembrane</keyword>
<proteinExistence type="predicted"/>
<name>A0A147F8R7_MICTE</name>
<evidence type="ECO:0000256" key="4">
    <source>
        <dbReference type="ARBA" id="ARBA00023136"/>
    </source>
</evidence>
<evidence type="ECO:0000256" key="2">
    <source>
        <dbReference type="ARBA" id="ARBA00022692"/>
    </source>
</evidence>
<evidence type="ECO:0000259" key="6">
    <source>
        <dbReference type="Pfam" id="PF07291"/>
    </source>
</evidence>
<comment type="subcellular location">
    <subcellularLocation>
        <location evidence="1">Membrane</location>
        <topology evidence="1">Multi-pass membrane protein</topology>
    </subcellularLocation>
</comment>
<dbReference type="GO" id="GO:0030416">
    <property type="term" value="P:methylamine metabolic process"/>
    <property type="evidence" value="ECO:0007669"/>
    <property type="project" value="InterPro"/>
</dbReference>
<evidence type="ECO:0000256" key="5">
    <source>
        <dbReference type="SAM" id="Phobius"/>
    </source>
</evidence>
<evidence type="ECO:0000313" key="8">
    <source>
        <dbReference type="Proteomes" id="UP000072189"/>
    </source>
</evidence>
<dbReference type="RefSeq" id="WP_058613775.1">
    <property type="nucleotide sequence ID" value="NZ_LDRV01000038.1"/>
</dbReference>
<organism evidence="7 8">
    <name type="scientific">Microbacterium testaceum</name>
    <name type="common">Aureobacterium testaceum</name>
    <name type="synonym">Brevibacterium testaceum</name>
    <dbReference type="NCBI Taxonomy" id="2033"/>
    <lineage>
        <taxon>Bacteria</taxon>
        <taxon>Bacillati</taxon>
        <taxon>Actinomycetota</taxon>
        <taxon>Actinomycetes</taxon>
        <taxon>Micrococcales</taxon>
        <taxon>Microbacteriaceae</taxon>
        <taxon>Microbacterium</taxon>
    </lineage>
</organism>
<protein>
    <recommendedName>
        <fullName evidence="6">Methylamine utilisation protein MauE domain-containing protein</fullName>
    </recommendedName>
</protein>
<dbReference type="AlphaFoldDB" id="A0A147F8R7"/>